<evidence type="ECO:0000256" key="1">
    <source>
        <dbReference type="ARBA" id="ARBA00022737"/>
    </source>
</evidence>
<dbReference type="Gene3D" id="1.25.40.20">
    <property type="entry name" value="Ankyrin repeat-containing domain"/>
    <property type="match status" value="1"/>
</dbReference>
<organism evidence="3 4">
    <name type="scientific">Aspergillus calidoustus</name>
    <dbReference type="NCBI Taxonomy" id="454130"/>
    <lineage>
        <taxon>Eukaryota</taxon>
        <taxon>Fungi</taxon>
        <taxon>Dikarya</taxon>
        <taxon>Ascomycota</taxon>
        <taxon>Pezizomycotina</taxon>
        <taxon>Eurotiomycetes</taxon>
        <taxon>Eurotiomycetidae</taxon>
        <taxon>Eurotiales</taxon>
        <taxon>Aspergillaceae</taxon>
        <taxon>Aspergillus</taxon>
        <taxon>Aspergillus subgen. Nidulantes</taxon>
    </lineage>
</organism>
<dbReference type="PANTHER" id="PTHR24166">
    <property type="entry name" value="ROLLING PEBBLES, ISOFORM B"/>
    <property type="match status" value="1"/>
</dbReference>
<dbReference type="InterPro" id="IPR002110">
    <property type="entry name" value="Ankyrin_rpt"/>
</dbReference>
<gene>
    <name evidence="3" type="ORF">ASPCAL14991</name>
</gene>
<dbReference type="AlphaFoldDB" id="A0A0U5GLM3"/>
<dbReference type="SUPFAM" id="SSF48403">
    <property type="entry name" value="Ankyrin repeat"/>
    <property type="match status" value="1"/>
</dbReference>
<keyword evidence="4" id="KW-1185">Reference proteome</keyword>
<name>A0A0U5GLM3_ASPCI</name>
<dbReference type="InterPro" id="IPR036770">
    <property type="entry name" value="Ankyrin_rpt-contain_sf"/>
</dbReference>
<keyword evidence="2" id="KW-0040">ANK repeat</keyword>
<evidence type="ECO:0000313" key="3">
    <source>
        <dbReference type="EMBL" id="CEL11896.1"/>
    </source>
</evidence>
<protein>
    <submittedName>
        <fullName evidence="3">Uncharacterized protein</fullName>
    </submittedName>
</protein>
<sequence>MTTAPAPTTNAISLKSGARNFFHTYVGMGDYDEVNALLGPGPQGLYPVHYAAYGGHWRYCAYLCAAVSGNLEVVKFLMNMEEEGEKEEGADVNVEVDVDIVSDAHGATALLCACDQGHLEVARFLAVEKKAYPFLAEKEGCSPPMKAVNAGHTEVVEMLFEEVDLEEWAGSIDERQRDLAAAREFLEKGADSSIVYGKETTPVQAAIGRGFHGVAEYLLSEAMKLTNMEYVDSDSDESDE</sequence>
<dbReference type="SMART" id="SM00248">
    <property type="entry name" value="ANK"/>
    <property type="match status" value="4"/>
</dbReference>
<keyword evidence="1" id="KW-0677">Repeat</keyword>
<dbReference type="PANTHER" id="PTHR24166:SF48">
    <property type="entry name" value="PROTEIN VAPYRIN"/>
    <property type="match status" value="1"/>
</dbReference>
<proteinExistence type="predicted"/>
<reference evidence="4" key="1">
    <citation type="journal article" date="2016" name="Genome Announc.">
        <title>Draft genome sequences of fungus Aspergillus calidoustus.</title>
        <authorList>
            <person name="Horn F."/>
            <person name="Linde J."/>
            <person name="Mattern D.J."/>
            <person name="Walther G."/>
            <person name="Guthke R."/>
            <person name="Scherlach K."/>
            <person name="Martin K."/>
            <person name="Brakhage A.A."/>
            <person name="Petzke L."/>
            <person name="Valiante V."/>
        </authorList>
    </citation>
    <scope>NUCLEOTIDE SEQUENCE [LARGE SCALE GENOMIC DNA]</scope>
    <source>
        <strain evidence="4">SF006504</strain>
    </source>
</reference>
<evidence type="ECO:0000313" key="4">
    <source>
        <dbReference type="Proteomes" id="UP000054771"/>
    </source>
</evidence>
<dbReference type="EMBL" id="CDMC01000034">
    <property type="protein sequence ID" value="CEL11896.1"/>
    <property type="molecule type" value="Genomic_DNA"/>
</dbReference>
<dbReference type="Proteomes" id="UP000054771">
    <property type="component" value="Unassembled WGS sequence"/>
</dbReference>
<dbReference type="STRING" id="454130.A0A0U5GLM3"/>
<dbReference type="InterPro" id="IPR050889">
    <property type="entry name" value="Dendritic_Spine_Reg/Scaffold"/>
</dbReference>
<accession>A0A0U5GLM3</accession>
<dbReference type="OrthoDB" id="5406014at2759"/>
<dbReference type="Pfam" id="PF12796">
    <property type="entry name" value="Ank_2"/>
    <property type="match status" value="1"/>
</dbReference>
<evidence type="ECO:0000256" key="2">
    <source>
        <dbReference type="ARBA" id="ARBA00023043"/>
    </source>
</evidence>